<evidence type="ECO:0000256" key="1">
    <source>
        <dbReference type="SAM" id="Phobius"/>
    </source>
</evidence>
<dbReference type="InterPro" id="IPR052336">
    <property type="entry name" value="MlaD_Phospholipid_Transporter"/>
</dbReference>
<dbReference type="PANTHER" id="PTHR33371">
    <property type="entry name" value="INTERMEMBRANE PHOSPHOLIPID TRANSPORT SYSTEM BINDING PROTEIN MLAD-RELATED"/>
    <property type="match status" value="1"/>
</dbReference>
<feature type="domain" description="Mce/MlaD" evidence="2">
    <location>
        <begin position="52"/>
        <end position="128"/>
    </location>
</feature>
<comment type="caution">
    <text evidence="3">The sequence shown here is derived from an EMBL/GenBank/DDBJ whole genome shotgun (WGS) entry which is preliminary data.</text>
</comment>
<keyword evidence="1" id="KW-0812">Transmembrane</keyword>
<dbReference type="PANTHER" id="PTHR33371:SF4">
    <property type="entry name" value="INTERMEMBRANE PHOSPHOLIPID TRANSPORT SYSTEM BINDING PROTEIN MLAD"/>
    <property type="match status" value="1"/>
</dbReference>
<feature type="transmembrane region" description="Helical" evidence="1">
    <location>
        <begin position="15"/>
        <end position="37"/>
    </location>
</feature>
<keyword evidence="1" id="KW-1133">Transmembrane helix</keyword>
<evidence type="ECO:0000313" key="3">
    <source>
        <dbReference type="EMBL" id="GAA5156607.1"/>
    </source>
</evidence>
<protein>
    <recommendedName>
        <fullName evidence="2">Mce/MlaD domain-containing protein</fullName>
    </recommendedName>
</protein>
<reference evidence="4" key="1">
    <citation type="journal article" date="2019" name="Int. J. Syst. Evol. Microbiol.">
        <title>The Global Catalogue of Microorganisms (GCM) 10K type strain sequencing project: providing services to taxonomists for standard genome sequencing and annotation.</title>
        <authorList>
            <consortium name="The Broad Institute Genomics Platform"/>
            <consortium name="The Broad Institute Genome Sequencing Center for Infectious Disease"/>
            <person name="Wu L."/>
            <person name="Ma J."/>
        </authorList>
    </citation>
    <scope>NUCLEOTIDE SEQUENCE [LARGE SCALE GENOMIC DNA]</scope>
    <source>
        <strain evidence="4">JCM 18303</strain>
    </source>
</reference>
<sequence>MPVSAPGKSKISAPVYRTVTLLAFVLGIAALTGYLYANAGGYVPGFSKQRDYKVAFDVPTVANVVPFVDVYTAGVPVGKVDAIDRVANDKIRLTLALDDAVAPLHEGTKVQISEKSLTGQPMVRIEPGTGPNTYPSGTVLPESAVKPTVQLRDVLASLDKPTRDALGGVVRQLSTGTDGRQQDISGIMAGLSDLGRNGDTVLQSLSDQSADLEKVSRQLSSVMDAADVGQGQIAQLVSSADRLTSATAGQRPALEAAMRKLPGVLDSATAASDDISDISHALRPIARDLRDAAPDLSEALDDLPDATHDLRRAMGPLDDILDDAPPTLHRTGKFKDETHDFLPPATSVLKDLNPALRYIRPYGKEITAFFTNFGGTLHYFDPDGEISVRLKPYVGARSLRPNPIKMPSSIFIKNPYPAPGSYDKPLKPFTGEFPRIHRDN</sequence>
<gene>
    <name evidence="3" type="ORF">GCM10023321_32660</name>
</gene>
<proteinExistence type="predicted"/>
<name>A0ABP9Q514_9PSEU</name>
<evidence type="ECO:0000259" key="2">
    <source>
        <dbReference type="Pfam" id="PF02470"/>
    </source>
</evidence>
<dbReference type="Proteomes" id="UP001428817">
    <property type="component" value="Unassembled WGS sequence"/>
</dbReference>
<keyword evidence="4" id="KW-1185">Reference proteome</keyword>
<dbReference type="Pfam" id="PF02470">
    <property type="entry name" value="MlaD"/>
    <property type="match status" value="1"/>
</dbReference>
<evidence type="ECO:0000313" key="4">
    <source>
        <dbReference type="Proteomes" id="UP001428817"/>
    </source>
</evidence>
<dbReference type="EMBL" id="BAABJP010000015">
    <property type="protein sequence ID" value="GAA5156607.1"/>
    <property type="molecule type" value="Genomic_DNA"/>
</dbReference>
<dbReference type="InterPro" id="IPR003399">
    <property type="entry name" value="Mce/MlaD"/>
</dbReference>
<keyword evidence="1" id="KW-0472">Membrane</keyword>
<organism evidence="3 4">
    <name type="scientific">Pseudonocardia eucalypti</name>
    <dbReference type="NCBI Taxonomy" id="648755"/>
    <lineage>
        <taxon>Bacteria</taxon>
        <taxon>Bacillati</taxon>
        <taxon>Actinomycetota</taxon>
        <taxon>Actinomycetes</taxon>
        <taxon>Pseudonocardiales</taxon>
        <taxon>Pseudonocardiaceae</taxon>
        <taxon>Pseudonocardia</taxon>
    </lineage>
</organism>
<accession>A0ABP9Q514</accession>